<dbReference type="GO" id="GO:0005886">
    <property type="term" value="C:plasma membrane"/>
    <property type="evidence" value="ECO:0007669"/>
    <property type="project" value="UniProtKB-SubCell"/>
</dbReference>
<feature type="transmembrane region" description="Helical" evidence="12">
    <location>
        <begin position="199"/>
        <end position="225"/>
    </location>
</feature>
<feature type="transmembrane region" description="Helical" evidence="12">
    <location>
        <begin position="459"/>
        <end position="481"/>
    </location>
</feature>
<dbReference type="GO" id="GO:0019646">
    <property type="term" value="P:aerobic electron transport chain"/>
    <property type="evidence" value="ECO:0007669"/>
    <property type="project" value="InterPro"/>
</dbReference>
<feature type="transmembrane region" description="Helical" evidence="12">
    <location>
        <begin position="256"/>
        <end position="276"/>
    </location>
</feature>
<dbReference type="GO" id="GO:0070069">
    <property type="term" value="C:cytochrome complex"/>
    <property type="evidence" value="ECO:0007669"/>
    <property type="project" value="InterPro"/>
</dbReference>
<comment type="caution">
    <text evidence="14">The sequence shown here is derived from an EMBL/GenBank/DDBJ whole genome shotgun (WGS) entry which is preliminary data.</text>
</comment>
<evidence type="ECO:0000313" key="15">
    <source>
        <dbReference type="Proteomes" id="UP000534783"/>
    </source>
</evidence>
<keyword evidence="8" id="KW-0249">Electron transport</keyword>
<evidence type="ECO:0000256" key="3">
    <source>
        <dbReference type="ARBA" id="ARBA00022448"/>
    </source>
</evidence>
<evidence type="ECO:0000256" key="13">
    <source>
        <dbReference type="SAM" id="SignalP"/>
    </source>
</evidence>
<keyword evidence="10" id="KW-0408">Iron</keyword>
<evidence type="ECO:0000256" key="5">
    <source>
        <dbReference type="ARBA" id="ARBA00022617"/>
    </source>
</evidence>
<feature type="transmembrane region" description="Helical" evidence="12">
    <location>
        <begin position="168"/>
        <end position="187"/>
    </location>
</feature>
<reference evidence="14 15" key="1">
    <citation type="journal article" date="2020" name="Nature">
        <title>Bacterial chemolithoautotrophy via manganese oxidation.</title>
        <authorList>
            <person name="Yu H."/>
            <person name="Leadbetter J.R."/>
        </authorList>
    </citation>
    <scope>NUCLEOTIDE SEQUENCE [LARGE SCALE GENOMIC DNA]</scope>
    <source>
        <strain evidence="14 15">Mn-1</strain>
    </source>
</reference>
<keyword evidence="5" id="KW-0349">Heme</keyword>
<accession>A0A7X6I9H8</accession>
<dbReference type="Proteomes" id="UP000534783">
    <property type="component" value="Unassembled WGS sequence"/>
</dbReference>
<dbReference type="Pfam" id="PF01654">
    <property type="entry name" value="Cyt_bd_oxida_I"/>
    <property type="match status" value="1"/>
</dbReference>
<dbReference type="GO" id="GO:0046872">
    <property type="term" value="F:metal ion binding"/>
    <property type="evidence" value="ECO:0007669"/>
    <property type="project" value="UniProtKB-KW"/>
</dbReference>
<feature type="transmembrane region" description="Helical" evidence="12">
    <location>
        <begin position="577"/>
        <end position="600"/>
    </location>
</feature>
<dbReference type="EMBL" id="VTOW01000001">
    <property type="protein sequence ID" value="NKE69488.1"/>
    <property type="molecule type" value="Genomic_DNA"/>
</dbReference>
<evidence type="ECO:0000256" key="12">
    <source>
        <dbReference type="SAM" id="Phobius"/>
    </source>
</evidence>
<keyword evidence="11 12" id="KW-0472">Membrane</keyword>
<evidence type="ECO:0000256" key="11">
    <source>
        <dbReference type="ARBA" id="ARBA00023136"/>
    </source>
</evidence>
<keyword evidence="6 12" id="KW-0812">Transmembrane</keyword>
<feature type="transmembrane region" description="Helical" evidence="12">
    <location>
        <begin position="487"/>
        <end position="508"/>
    </location>
</feature>
<name>A0A7X6I9H8_9BACT</name>
<gene>
    <name evidence="14" type="ORF">MNODULE_01815</name>
</gene>
<feature type="transmembrane region" description="Helical" evidence="12">
    <location>
        <begin position="336"/>
        <end position="358"/>
    </location>
</feature>
<feature type="signal peptide" evidence="13">
    <location>
        <begin position="1"/>
        <end position="27"/>
    </location>
</feature>
<evidence type="ECO:0000313" key="14">
    <source>
        <dbReference type="EMBL" id="NKE69488.1"/>
    </source>
</evidence>
<dbReference type="InterPro" id="IPR002585">
    <property type="entry name" value="Cyt-d_ubiquinol_oxidase_su_1"/>
</dbReference>
<keyword evidence="7" id="KW-0479">Metal-binding</keyword>
<comment type="similarity">
    <text evidence="2">Belongs to the cytochrome ubiquinol oxidase subunit 1 family.</text>
</comment>
<evidence type="ECO:0000256" key="9">
    <source>
        <dbReference type="ARBA" id="ARBA00022989"/>
    </source>
</evidence>
<feature type="transmembrane region" description="Helical" evidence="12">
    <location>
        <begin position="86"/>
        <end position="106"/>
    </location>
</feature>
<evidence type="ECO:0000256" key="1">
    <source>
        <dbReference type="ARBA" id="ARBA00004651"/>
    </source>
</evidence>
<feature type="chain" id="PRO_5030743128" evidence="13">
    <location>
        <begin position="28"/>
        <end position="627"/>
    </location>
</feature>
<sequence>MKRNFLAPPFFISFFLLTLCLFQPAFAEEPVPSGAISGEVSKDIYYQGGGPVSGPPAPKMSYPESYGRTGGIDGRSLLWFFIQQHFFMGSFILGVPMIAWMIELFGHLRRRGHREQSEKQDSLAREIMEIGMPFYPITIFFGVALLGAFLFLYNSFFQYMAQLFRPVVYLYALCFILESILLYGYTLTWERWRRGDRKWLHLSIGALTVTNGVVIVCLANAWMAFMMSPAGIDSEGRYLGSVWRIMHTALWNPLNVHRILASIMFSGAVIAAYAAYKMLTTRDPARRAHFDWMGHVNIMIAIVNLFLLPFAGYWFAKMIFIYRQRMGVTLMGGQMSWPFVIQAMLIGLIFMTVTYYLWQGTSRMNGSERYNYLVKYLLIILTVSFIIWTTPHTLPASQSEVKQMGGAQHPIVGYYGTMAAKNTAINTMILAFGLCMIIFKRCNKEITVAWRKWGNAALIALFGGAELIVIYLGVSGFYVPANVRVRFAFPQFMAAMIALGGGYLLNWLMLRRSRSLGPIQWGKLPVGGAIALFSLAVFITMTMALMGYIRSSVRLDWHITEIMHDATPWAATPGLTYAVGMVLLNVAIFWFLAVLIFWAGSGRKLALPSKAIEGSGELPETNESLPS</sequence>
<protein>
    <submittedName>
        <fullName evidence="14">Cytochrome ubiquinol oxidase subunit I</fullName>
    </submittedName>
</protein>
<evidence type="ECO:0000256" key="8">
    <source>
        <dbReference type="ARBA" id="ARBA00022982"/>
    </source>
</evidence>
<keyword evidence="15" id="KW-1185">Reference proteome</keyword>
<evidence type="ECO:0000256" key="10">
    <source>
        <dbReference type="ARBA" id="ARBA00023004"/>
    </source>
</evidence>
<keyword evidence="4" id="KW-1003">Cell membrane</keyword>
<dbReference type="GO" id="GO:0009055">
    <property type="term" value="F:electron transfer activity"/>
    <property type="evidence" value="ECO:0007669"/>
    <property type="project" value="InterPro"/>
</dbReference>
<feature type="transmembrane region" description="Helical" evidence="12">
    <location>
        <begin position="134"/>
        <end position="156"/>
    </location>
</feature>
<evidence type="ECO:0000256" key="7">
    <source>
        <dbReference type="ARBA" id="ARBA00022723"/>
    </source>
</evidence>
<keyword evidence="3" id="KW-0813">Transport</keyword>
<dbReference type="AlphaFoldDB" id="A0A7X6I9H8"/>
<dbReference type="RefSeq" id="WP_168057785.1">
    <property type="nucleotide sequence ID" value="NZ_VTOW01000001.1"/>
</dbReference>
<feature type="transmembrane region" description="Helical" evidence="12">
    <location>
        <begin position="296"/>
        <end position="316"/>
    </location>
</feature>
<feature type="transmembrane region" description="Helical" evidence="12">
    <location>
        <begin position="370"/>
        <end position="388"/>
    </location>
</feature>
<feature type="transmembrane region" description="Helical" evidence="12">
    <location>
        <begin position="529"/>
        <end position="549"/>
    </location>
</feature>
<organism evidence="14 15">
    <name type="scientific">Candidatus Manganitrophus noduliformans</name>
    <dbReference type="NCBI Taxonomy" id="2606439"/>
    <lineage>
        <taxon>Bacteria</taxon>
        <taxon>Pseudomonadati</taxon>
        <taxon>Nitrospirota</taxon>
        <taxon>Nitrospiria</taxon>
        <taxon>Candidatus Troglogloeales</taxon>
        <taxon>Candidatus Manganitrophaceae</taxon>
        <taxon>Candidatus Manganitrophus</taxon>
    </lineage>
</organism>
<evidence type="ECO:0000256" key="4">
    <source>
        <dbReference type="ARBA" id="ARBA00022475"/>
    </source>
</evidence>
<keyword evidence="9 12" id="KW-1133">Transmembrane helix</keyword>
<keyword evidence="13" id="KW-0732">Signal</keyword>
<proteinExistence type="inferred from homology"/>
<feature type="transmembrane region" description="Helical" evidence="12">
    <location>
        <begin position="423"/>
        <end position="439"/>
    </location>
</feature>
<comment type="subcellular location">
    <subcellularLocation>
        <location evidence="1">Cell membrane</location>
        <topology evidence="1">Multi-pass membrane protein</topology>
    </subcellularLocation>
</comment>
<evidence type="ECO:0000256" key="6">
    <source>
        <dbReference type="ARBA" id="ARBA00022692"/>
    </source>
</evidence>
<evidence type="ECO:0000256" key="2">
    <source>
        <dbReference type="ARBA" id="ARBA00009819"/>
    </source>
</evidence>